<accession>A0A8J4TPX3</accession>
<proteinExistence type="predicted"/>
<reference evidence="1" key="1">
    <citation type="submission" date="2020-07" db="EMBL/GenBank/DDBJ databases">
        <title>Clarias magur genome sequencing, assembly and annotation.</title>
        <authorList>
            <person name="Kushwaha B."/>
            <person name="Kumar R."/>
            <person name="Das P."/>
            <person name="Joshi C.G."/>
            <person name="Kumar D."/>
            <person name="Nagpure N.S."/>
            <person name="Pandey M."/>
            <person name="Agarwal S."/>
            <person name="Srivastava S."/>
            <person name="Singh M."/>
            <person name="Sahoo L."/>
            <person name="Jayasankar P."/>
            <person name="Meher P.K."/>
            <person name="Koringa P.G."/>
            <person name="Iquebal M.A."/>
            <person name="Das S.P."/>
            <person name="Bit A."/>
            <person name="Patnaik S."/>
            <person name="Patel N."/>
            <person name="Shah T.M."/>
            <person name="Hinsu A."/>
            <person name="Jena J.K."/>
        </authorList>
    </citation>
    <scope>NUCLEOTIDE SEQUENCE</scope>
    <source>
        <strain evidence="1">CIFAMagur01</strain>
        <tissue evidence="1">Testis</tissue>
    </source>
</reference>
<dbReference type="AlphaFoldDB" id="A0A8J4TPX3"/>
<sequence length="110" mass="12473">MDFFTHVASGTRSQPVEQDRLRHAVVTAHPDIYCRLTGGPSGIPPFEFHLTPSFSICLLRSEDSRTLLHIVHLFSQVLFLKHPRPDRARLGGSCTVRSCECFIKRALRVM</sequence>
<gene>
    <name evidence="1" type="primary">Chx27</name>
    <name evidence="1" type="ORF">DAT39_011035</name>
</gene>
<dbReference type="Proteomes" id="UP000727407">
    <property type="component" value="Unassembled WGS sequence"/>
</dbReference>
<evidence type="ECO:0000313" key="1">
    <source>
        <dbReference type="EMBL" id="KAF5899245.1"/>
    </source>
</evidence>
<evidence type="ECO:0000313" key="2">
    <source>
        <dbReference type="Proteomes" id="UP000727407"/>
    </source>
</evidence>
<dbReference type="EMBL" id="QNUK01000173">
    <property type="protein sequence ID" value="KAF5899245.1"/>
    <property type="molecule type" value="Genomic_DNA"/>
</dbReference>
<comment type="caution">
    <text evidence="1">The sequence shown here is derived from an EMBL/GenBank/DDBJ whole genome shotgun (WGS) entry which is preliminary data.</text>
</comment>
<organism evidence="1 2">
    <name type="scientific">Clarias magur</name>
    <name type="common">Asian catfish</name>
    <name type="synonym">Macropteronotus magur</name>
    <dbReference type="NCBI Taxonomy" id="1594786"/>
    <lineage>
        <taxon>Eukaryota</taxon>
        <taxon>Metazoa</taxon>
        <taxon>Chordata</taxon>
        <taxon>Craniata</taxon>
        <taxon>Vertebrata</taxon>
        <taxon>Euteleostomi</taxon>
        <taxon>Actinopterygii</taxon>
        <taxon>Neopterygii</taxon>
        <taxon>Teleostei</taxon>
        <taxon>Ostariophysi</taxon>
        <taxon>Siluriformes</taxon>
        <taxon>Clariidae</taxon>
        <taxon>Clarias</taxon>
    </lineage>
</organism>
<name>A0A8J4TPX3_CLAMG</name>
<keyword evidence="2" id="KW-1185">Reference proteome</keyword>
<protein>
    <submittedName>
        <fullName evidence="1">Uncharacterized protein</fullName>
    </submittedName>
</protein>